<dbReference type="PANTHER" id="PTHR33397">
    <property type="entry name" value="UPF0331 PROTEIN YUTE"/>
    <property type="match status" value="1"/>
</dbReference>
<dbReference type="EMBL" id="CP026118">
    <property type="protein sequence ID" value="QAS53841.1"/>
    <property type="molecule type" value="Genomic_DNA"/>
</dbReference>
<accession>A0A410MGJ5</accession>
<dbReference type="GO" id="GO:0016787">
    <property type="term" value="F:hydrolase activity"/>
    <property type="evidence" value="ECO:0007669"/>
    <property type="project" value="UniProtKB-KW"/>
</dbReference>
<dbReference type="GO" id="GO:0110001">
    <property type="term" value="C:toxin-antitoxin complex"/>
    <property type="evidence" value="ECO:0007669"/>
    <property type="project" value="InterPro"/>
</dbReference>
<dbReference type="OrthoDB" id="2375467at2"/>
<organism evidence="5 6">
    <name type="scientific">Halobacillus litoralis</name>
    <dbReference type="NCBI Taxonomy" id="45668"/>
    <lineage>
        <taxon>Bacteria</taxon>
        <taxon>Bacillati</taxon>
        <taxon>Bacillota</taxon>
        <taxon>Bacilli</taxon>
        <taxon>Bacillales</taxon>
        <taxon>Bacillaceae</taxon>
        <taxon>Halobacillus</taxon>
    </lineage>
</organism>
<evidence type="ECO:0000256" key="2">
    <source>
        <dbReference type="ARBA" id="ARBA00022722"/>
    </source>
</evidence>
<keyword evidence="1" id="KW-1277">Toxin-antitoxin system</keyword>
<evidence type="ECO:0000256" key="3">
    <source>
        <dbReference type="ARBA" id="ARBA00022801"/>
    </source>
</evidence>
<evidence type="ECO:0000313" key="6">
    <source>
        <dbReference type="Proteomes" id="UP000287756"/>
    </source>
</evidence>
<dbReference type="Proteomes" id="UP000287756">
    <property type="component" value="Chromosome"/>
</dbReference>
<dbReference type="RefSeq" id="WP_128526113.1">
    <property type="nucleotide sequence ID" value="NZ_CP026118.1"/>
</dbReference>
<dbReference type="Gene3D" id="1.20.120.580">
    <property type="entry name" value="bsu32300-like"/>
    <property type="match status" value="1"/>
</dbReference>
<sequence>MYFVNRAKIEEILNYMEKIQSEYKQHSFSDFAELLLLERLTHLSVEAIIDVGNMMIDGFIMRDPGSYEDIIDILTDEKVLPVDEQEGYKRFIQLRKVVVQHYTNIPHTDVEKVWNDQWTSIENFPVRVREYLDNELGPVSAFSKN</sequence>
<reference evidence="5 6" key="1">
    <citation type="submission" date="2018-01" db="EMBL/GenBank/DDBJ databases">
        <title>The whole genome sequencing and assembly of Halobacillus litoralis ERB031 strain.</title>
        <authorList>
            <person name="Lee S.-J."/>
            <person name="Park M.-K."/>
            <person name="Kim J.-Y."/>
            <person name="Lee Y.-J."/>
            <person name="Yi H."/>
            <person name="Bahn Y.-S."/>
            <person name="Kim J.F."/>
            <person name="Lee D.-W."/>
        </authorList>
    </citation>
    <scope>NUCLEOTIDE SEQUENCE [LARGE SCALE GENOMIC DNA]</scope>
    <source>
        <strain evidence="5 6">ERB 031</strain>
    </source>
</reference>
<gene>
    <name evidence="5" type="ORF">HLI_17300</name>
</gene>
<evidence type="ECO:0000256" key="1">
    <source>
        <dbReference type="ARBA" id="ARBA00022649"/>
    </source>
</evidence>
<comment type="similarity">
    <text evidence="4">Belongs to the HepT RNase toxin family.</text>
</comment>
<proteinExistence type="inferred from homology"/>
<keyword evidence="3" id="KW-0378">Hydrolase</keyword>
<protein>
    <submittedName>
        <fullName evidence="5">DUF86 domain-containing protein</fullName>
    </submittedName>
</protein>
<dbReference type="InterPro" id="IPR037038">
    <property type="entry name" value="HepT-like_sf"/>
</dbReference>
<evidence type="ECO:0000313" key="5">
    <source>
        <dbReference type="EMBL" id="QAS53841.1"/>
    </source>
</evidence>
<dbReference type="AlphaFoldDB" id="A0A410MGJ5"/>
<name>A0A410MGJ5_9BACI</name>
<dbReference type="InterPro" id="IPR052379">
    <property type="entry name" value="Type_VII_TA_RNase"/>
</dbReference>
<dbReference type="KEGG" id="hli:HLI_17300"/>
<keyword evidence="2" id="KW-0540">Nuclease</keyword>
<evidence type="ECO:0000256" key="4">
    <source>
        <dbReference type="ARBA" id="ARBA00024207"/>
    </source>
</evidence>
<dbReference type="GO" id="GO:0004540">
    <property type="term" value="F:RNA nuclease activity"/>
    <property type="evidence" value="ECO:0007669"/>
    <property type="project" value="InterPro"/>
</dbReference>
<dbReference type="PANTHER" id="PTHR33397:SF5">
    <property type="entry name" value="RNASE YUTE-RELATED"/>
    <property type="match status" value="1"/>
</dbReference>
<dbReference type="InterPro" id="IPR008201">
    <property type="entry name" value="HepT-like"/>
</dbReference>
<dbReference type="Pfam" id="PF01934">
    <property type="entry name" value="HepT-like"/>
    <property type="match status" value="1"/>
</dbReference>